<keyword evidence="8" id="KW-0732">Signal</keyword>
<evidence type="ECO:0000313" key="9">
    <source>
        <dbReference type="EMBL" id="KEZ18962.1"/>
    </source>
</evidence>
<comment type="similarity">
    <text evidence="1 7">Belongs to the glycosyl hydrolase 43 family.</text>
</comment>
<evidence type="ECO:0000256" key="2">
    <source>
        <dbReference type="ARBA" id="ARBA00022651"/>
    </source>
</evidence>
<feature type="site" description="Important for catalytic activity, responsible for pKa modulation of the active site Glu and correct orientation of both the proton donor and substrate" evidence="6">
    <location>
        <position position="185"/>
    </location>
</feature>
<gene>
    <name evidence="9" type="ORF">CP98_02343</name>
</gene>
<dbReference type="GO" id="GO:0045493">
    <property type="term" value="P:xylan catabolic process"/>
    <property type="evidence" value="ECO:0007669"/>
    <property type="project" value="UniProtKB-KW"/>
</dbReference>
<protein>
    <submittedName>
        <fullName evidence="9">Alpha-N-arabinofuranosidase</fullName>
    </submittedName>
</protein>
<keyword evidence="5 7" id="KW-0326">Glycosidase</keyword>
<dbReference type="InterPro" id="IPR023296">
    <property type="entry name" value="Glyco_hydro_beta-prop_sf"/>
</dbReference>
<dbReference type="PATRIC" id="fig|13690.10.peg.2405"/>
<evidence type="ECO:0000256" key="5">
    <source>
        <dbReference type="ARBA" id="ARBA00023295"/>
    </source>
</evidence>
<dbReference type="Proteomes" id="UP000028534">
    <property type="component" value="Unassembled WGS sequence"/>
</dbReference>
<dbReference type="PROSITE" id="PS51257">
    <property type="entry name" value="PROKAR_LIPOPROTEIN"/>
    <property type="match status" value="1"/>
</dbReference>
<evidence type="ECO:0000256" key="1">
    <source>
        <dbReference type="ARBA" id="ARBA00009865"/>
    </source>
</evidence>
<feature type="signal peptide" evidence="8">
    <location>
        <begin position="1"/>
        <end position="21"/>
    </location>
</feature>
<proteinExistence type="inferred from homology"/>
<dbReference type="STRING" id="13690.AX777_08175"/>
<dbReference type="CDD" id="cd18619">
    <property type="entry name" value="GH43_CoXyl43_like"/>
    <property type="match status" value="1"/>
</dbReference>
<evidence type="ECO:0000256" key="3">
    <source>
        <dbReference type="ARBA" id="ARBA00022801"/>
    </source>
</evidence>
<feature type="chain" id="PRO_5001774433" evidence="8">
    <location>
        <begin position="22"/>
        <end position="381"/>
    </location>
</feature>
<dbReference type="InterPro" id="IPR052176">
    <property type="entry name" value="Glycosyl_Hydrlase_43_Enz"/>
</dbReference>
<accession>A0A084ELX0</accession>
<evidence type="ECO:0000256" key="8">
    <source>
        <dbReference type="SAM" id="SignalP"/>
    </source>
</evidence>
<dbReference type="Gene3D" id="2.115.10.20">
    <property type="entry name" value="Glycosyl hydrolase domain, family 43"/>
    <property type="match status" value="1"/>
</dbReference>
<dbReference type="PANTHER" id="PTHR43772">
    <property type="entry name" value="ENDO-1,4-BETA-XYLANASE"/>
    <property type="match status" value="1"/>
</dbReference>
<evidence type="ECO:0000313" key="10">
    <source>
        <dbReference type="Proteomes" id="UP000028534"/>
    </source>
</evidence>
<name>A0A084ELX0_SPHYA</name>
<dbReference type="eggNOG" id="COG3507">
    <property type="taxonomic scope" value="Bacteria"/>
</dbReference>
<reference evidence="9 10" key="1">
    <citation type="submission" date="2014-03" db="EMBL/GenBank/DDBJ databases">
        <title>Genome sequence of Sphingobium yanoikuyae B1.</title>
        <authorList>
            <person name="Gan H.M."/>
            <person name="Gan H.Y."/>
            <person name="Savka M.A."/>
        </authorList>
    </citation>
    <scope>NUCLEOTIDE SEQUENCE [LARGE SCALE GENOMIC DNA]</scope>
    <source>
        <strain evidence="9 10">B1</strain>
    </source>
</reference>
<organism evidence="9 10">
    <name type="scientific">Sphingobium yanoikuyae</name>
    <name type="common">Sphingomonas yanoikuyae</name>
    <dbReference type="NCBI Taxonomy" id="13690"/>
    <lineage>
        <taxon>Bacteria</taxon>
        <taxon>Pseudomonadati</taxon>
        <taxon>Pseudomonadota</taxon>
        <taxon>Alphaproteobacteria</taxon>
        <taxon>Sphingomonadales</taxon>
        <taxon>Sphingomonadaceae</taxon>
        <taxon>Sphingobium</taxon>
    </lineage>
</organism>
<dbReference type="Pfam" id="PF04616">
    <property type="entry name" value="Glyco_hydro_43"/>
    <property type="match status" value="1"/>
</dbReference>
<dbReference type="InterPro" id="IPR006710">
    <property type="entry name" value="Glyco_hydro_43"/>
</dbReference>
<evidence type="ECO:0000256" key="6">
    <source>
        <dbReference type="PIRSR" id="PIRSR606710-2"/>
    </source>
</evidence>
<evidence type="ECO:0000256" key="4">
    <source>
        <dbReference type="ARBA" id="ARBA00023277"/>
    </source>
</evidence>
<dbReference type="SUPFAM" id="SSF75005">
    <property type="entry name" value="Arabinanase/levansucrase/invertase"/>
    <property type="match status" value="1"/>
</dbReference>
<dbReference type="AlphaFoldDB" id="A0A084ELX0"/>
<dbReference type="RefSeq" id="WP_037519522.1">
    <property type="nucleotide sequence ID" value="NZ_JGVR01000012.1"/>
</dbReference>
<keyword evidence="2" id="KW-0858">Xylan degradation</keyword>
<keyword evidence="4" id="KW-0119">Carbohydrate metabolism</keyword>
<keyword evidence="2" id="KW-0624">Polysaccharide degradation</keyword>
<dbReference type="PANTHER" id="PTHR43772:SF2">
    <property type="entry name" value="PUTATIVE (AFU_ORTHOLOGUE AFUA_2G04480)-RELATED"/>
    <property type="match status" value="1"/>
</dbReference>
<evidence type="ECO:0000256" key="7">
    <source>
        <dbReference type="RuleBase" id="RU361187"/>
    </source>
</evidence>
<dbReference type="EMBL" id="JGVR01000012">
    <property type="protein sequence ID" value="KEZ18962.1"/>
    <property type="molecule type" value="Genomic_DNA"/>
</dbReference>
<keyword evidence="3 7" id="KW-0378">Hydrolase</keyword>
<sequence length="381" mass="42169">MTIKRGMCLHAWPLALGLALAACQQAPGQKVDQKAEQPAGNATSGKRDASEYLSQPLVSDIYTADPSAHVWNGKIYVYPSHDIDGPTPEDDLGSHFEMRDYHVLSMDKIGGPVTVGPVALDVKDVPWADKQMWAPDAAYKNGTYYLYFPAKDKEGAFRIGVATSKDPMGPFKAQPQPIKGSYSIDPAVFTDADGQSYIYFGGIWGGQLQRNIGGKYDPDGSKTDLKQDDKPAIAPRVARLNGDMLEFAETPREIQILDDKGKPLLGGDHDRRFFEASWMHKHDGKYYFSYSTGDTHYLVYAVGDSPYGPFTYKGRILEPVEGWTTHHSIVEWGGKSWLFYADSQLSGQTRLRNVKVTELRYNADGSIQTINPLLPKKGAAH</sequence>
<comment type="caution">
    <text evidence="9">The sequence shown here is derived from an EMBL/GenBank/DDBJ whole genome shotgun (WGS) entry which is preliminary data.</text>
</comment>
<dbReference type="GO" id="GO:0004553">
    <property type="term" value="F:hydrolase activity, hydrolyzing O-glycosyl compounds"/>
    <property type="evidence" value="ECO:0007669"/>
    <property type="project" value="InterPro"/>
</dbReference>